<dbReference type="AlphaFoldDB" id="A0A1G6VUA6"/>
<proteinExistence type="predicted"/>
<evidence type="ECO:0000313" key="1">
    <source>
        <dbReference type="EMBL" id="SDD56415.1"/>
    </source>
</evidence>
<name>A0A1G6VUA6_NIADE</name>
<organism evidence="1 2">
    <name type="scientific">Niabella drilacis (strain DSM 25811 / CCM 8410 / CCUG 62505 / LMG 26954 / E90)</name>
    <dbReference type="NCBI Taxonomy" id="1285928"/>
    <lineage>
        <taxon>Bacteria</taxon>
        <taxon>Pseudomonadati</taxon>
        <taxon>Bacteroidota</taxon>
        <taxon>Chitinophagia</taxon>
        <taxon>Chitinophagales</taxon>
        <taxon>Chitinophagaceae</taxon>
        <taxon>Niabella</taxon>
    </lineage>
</organism>
<gene>
    <name evidence="1" type="ORF">SAMN04487894_110132</name>
</gene>
<protein>
    <recommendedName>
        <fullName evidence="3">Transcription elongation factor, GreA/GreB, C-term</fullName>
    </recommendedName>
</protein>
<dbReference type="EMBL" id="FMZO01000010">
    <property type="protein sequence ID" value="SDD56415.1"/>
    <property type="molecule type" value="Genomic_DNA"/>
</dbReference>
<evidence type="ECO:0000313" key="2">
    <source>
        <dbReference type="Proteomes" id="UP000198757"/>
    </source>
</evidence>
<sequence length="146" mass="15864">MKKEILDVILKTLEKDATGVEQEISTQDTNAGIDTEATTDLDAISQRDQATDIYNLLQQPKETAANTVAIVKKYRDLLRNDVGPGALVETTEHFFLVGVVLPPLEINGKKVAGITTDAPAYANLEGKKKGDEVHLGEADYLILSVQ</sequence>
<dbReference type="OrthoDB" id="667380at2"/>
<dbReference type="Proteomes" id="UP000198757">
    <property type="component" value="Unassembled WGS sequence"/>
</dbReference>
<evidence type="ECO:0008006" key="3">
    <source>
        <dbReference type="Google" id="ProtNLM"/>
    </source>
</evidence>
<dbReference type="STRING" id="1285928.SAMN04487894_110132"/>
<keyword evidence="2" id="KW-1185">Reference proteome</keyword>
<accession>A0A1G6VUA6</accession>
<reference evidence="2" key="1">
    <citation type="submission" date="2016-10" db="EMBL/GenBank/DDBJ databases">
        <authorList>
            <person name="Varghese N."/>
            <person name="Submissions S."/>
        </authorList>
    </citation>
    <scope>NUCLEOTIDE SEQUENCE [LARGE SCALE GENOMIC DNA]</scope>
    <source>
        <strain evidence="2">DSM 25811 / CCM 8410 / LMG 26954 / E90</strain>
    </source>
</reference>
<dbReference type="RefSeq" id="WP_090391486.1">
    <property type="nucleotide sequence ID" value="NZ_FMZO01000010.1"/>
</dbReference>